<dbReference type="InterPro" id="IPR051017">
    <property type="entry name" value="Aldolase-II_Adducin_sf"/>
</dbReference>
<accession>A0A3B0VQV9</accession>
<dbReference type="Gene3D" id="3.40.225.10">
    <property type="entry name" value="Class II aldolase/adducin N-terminal domain"/>
    <property type="match status" value="1"/>
</dbReference>
<reference evidence="2" key="1">
    <citation type="submission" date="2018-06" db="EMBL/GenBank/DDBJ databases">
        <authorList>
            <person name="Zhirakovskaya E."/>
        </authorList>
    </citation>
    <scope>NUCLEOTIDE SEQUENCE</scope>
</reference>
<proteinExistence type="predicted"/>
<evidence type="ECO:0000259" key="1">
    <source>
        <dbReference type="Pfam" id="PF00596"/>
    </source>
</evidence>
<sequence length="132" mass="14608">MSKDQQAKKSTMVQGVLGDQKIIDQFGPPVFEDKSEEQAYLKQRLAASFRLFAHYGFDDGLAGHITVRDPLDLDTFWVNTLGIHFSKICASDLVRMDHSGQIVEGQGLVNTAAFMIHSRIHAANPQVNAVAH</sequence>
<dbReference type="EMBL" id="UOFA01000257">
    <property type="protein sequence ID" value="VAW46078.1"/>
    <property type="molecule type" value="Genomic_DNA"/>
</dbReference>
<dbReference type="SUPFAM" id="SSF53639">
    <property type="entry name" value="AraD/HMP-PK domain-like"/>
    <property type="match status" value="1"/>
</dbReference>
<dbReference type="InterPro" id="IPR036409">
    <property type="entry name" value="Aldolase_II/adducin_N_sf"/>
</dbReference>
<feature type="domain" description="Class II aldolase/adducin N-terminal" evidence="1">
    <location>
        <begin position="43"/>
        <end position="132"/>
    </location>
</feature>
<protein>
    <submittedName>
        <fullName evidence="2">Ribulose-5-phosphate 4-epimerase and related epimerases and aldolases</fullName>
    </submittedName>
</protein>
<dbReference type="PANTHER" id="PTHR10672">
    <property type="entry name" value="ADDUCIN"/>
    <property type="match status" value="1"/>
</dbReference>
<feature type="non-terminal residue" evidence="2">
    <location>
        <position position="132"/>
    </location>
</feature>
<evidence type="ECO:0000313" key="2">
    <source>
        <dbReference type="EMBL" id="VAW46078.1"/>
    </source>
</evidence>
<dbReference type="GO" id="GO:0051015">
    <property type="term" value="F:actin filament binding"/>
    <property type="evidence" value="ECO:0007669"/>
    <property type="project" value="TreeGrafter"/>
</dbReference>
<dbReference type="GO" id="GO:0005856">
    <property type="term" value="C:cytoskeleton"/>
    <property type="evidence" value="ECO:0007669"/>
    <property type="project" value="TreeGrafter"/>
</dbReference>
<dbReference type="Pfam" id="PF00596">
    <property type="entry name" value="Aldolase_II"/>
    <property type="match status" value="1"/>
</dbReference>
<dbReference type="InterPro" id="IPR001303">
    <property type="entry name" value="Aldolase_II/adducin_N"/>
</dbReference>
<dbReference type="AlphaFoldDB" id="A0A3B0VQV9"/>
<dbReference type="PANTHER" id="PTHR10672:SF41">
    <property type="entry name" value="CLASS II ALDOLASE_ADDUCIN DOMAIN PROTEIN (AFU_ORTHOLOGUE AFUA_3G01330)"/>
    <property type="match status" value="1"/>
</dbReference>
<gene>
    <name evidence="2" type="ORF">MNBD_GAMMA02-138</name>
</gene>
<name>A0A3B0VQV9_9ZZZZ</name>
<organism evidence="2">
    <name type="scientific">hydrothermal vent metagenome</name>
    <dbReference type="NCBI Taxonomy" id="652676"/>
    <lineage>
        <taxon>unclassified sequences</taxon>
        <taxon>metagenomes</taxon>
        <taxon>ecological metagenomes</taxon>
    </lineage>
</organism>